<keyword evidence="2" id="KW-1185">Reference proteome</keyword>
<dbReference type="EMBL" id="KB446541">
    <property type="protein sequence ID" value="EME42259.1"/>
    <property type="molecule type" value="Genomic_DNA"/>
</dbReference>
<sequence length="73" mass="8482">MASTDQEASSIMFLDIPPKIRSHIYRCLRVDERTISLTTKSQYLKGDKPVIRRDTFDSESFRLDRDLDGCGWV</sequence>
<dbReference type="HOGENOM" id="CLU_2704773_0_0_1"/>
<proteinExistence type="predicted"/>
<organism evidence="1 2">
    <name type="scientific">Dothistroma septosporum (strain NZE10 / CBS 128990)</name>
    <name type="common">Red band needle blight fungus</name>
    <name type="synonym">Mycosphaerella pini</name>
    <dbReference type="NCBI Taxonomy" id="675120"/>
    <lineage>
        <taxon>Eukaryota</taxon>
        <taxon>Fungi</taxon>
        <taxon>Dikarya</taxon>
        <taxon>Ascomycota</taxon>
        <taxon>Pezizomycotina</taxon>
        <taxon>Dothideomycetes</taxon>
        <taxon>Dothideomycetidae</taxon>
        <taxon>Mycosphaerellales</taxon>
        <taxon>Mycosphaerellaceae</taxon>
        <taxon>Dothistroma</taxon>
    </lineage>
</organism>
<protein>
    <submittedName>
        <fullName evidence="1">Uncharacterized protein</fullName>
    </submittedName>
</protein>
<reference evidence="2" key="1">
    <citation type="journal article" date="2012" name="PLoS Genet.">
        <title>The genomes of the fungal plant pathogens Cladosporium fulvum and Dothistroma septosporum reveal adaptation to different hosts and lifestyles but also signatures of common ancestry.</title>
        <authorList>
            <person name="de Wit P.J.G.M."/>
            <person name="van der Burgt A."/>
            <person name="Oekmen B."/>
            <person name="Stergiopoulos I."/>
            <person name="Abd-Elsalam K.A."/>
            <person name="Aerts A.L."/>
            <person name="Bahkali A.H."/>
            <person name="Beenen H.G."/>
            <person name="Chettri P."/>
            <person name="Cox M.P."/>
            <person name="Datema E."/>
            <person name="de Vries R.P."/>
            <person name="Dhillon B."/>
            <person name="Ganley A.R."/>
            <person name="Griffiths S.A."/>
            <person name="Guo Y."/>
            <person name="Hamelin R.C."/>
            <person name="Henrissat B."/>
            <person name="Kabir M.S."/>
            <person name="Jashni M.K."/>
            <person name="Kema G."/>
            <person name="Klaubauf S."/>
            <person name="Lapidus A."/>
            <person name="Levasseur A."/>
            <person name="Lindquist E."/>
            <person name="Mehrabi R."/>
            <person name="Ohm R.A."/>
            <person name="Owen T.J."/>
            <person name="Salamov A."/>
            <person name="Schwelm A."/>
            <person name="Schijlen E."/>
            <person name="Sun H."/>
            <person name="van den Burg H.A."/>
            <person name="van Ham R.C.H.J."/>
            <person name="Zhang S."/>
            <person name="Goodwin S.B."/>
            <person name="Grigoriev I.V."/>
            <person name="Collemare J."/>
            <person name="Bradshaw R.E."/>
        </authorList>
    </citation>
    <scope>NUCLEOTIDE SEQUENCE [LARGE SCALE GENOMIC DNA]</scope>
    <source>
        <strain evidence="2">NZE10 / CBS 128990</strain>
    </source>
</reference>
<accession>N1PJG9</accession>
<reference evidence="1 2" key="2">
    <citation type="journal article" date="2012" name="PLoS Pathog.">
        <title>Diverse lifestyles and strategies of plant pathogenesis encoded in the genomes of eighteen Dothideomycetes fungi.</title>
        <authorList>
            <person name="Ohm R.A."/>
            <person name="Feau N."/>
            <person name="Henrissat B."/>
            <person name="Schoch C.L."/>
            <person name="Horwitz B.A."/>
            <person name="Barry K.W."/>
            <person name="Condon B.J."/>
            <person name="Copeland A.C."/>
            <person name="Dhillon B."/>
            <person name="Glaser F."/>
            <person name="Hesse C.N."/>
            <person name="Kosti I."/>
            <person name="LaButti K."/>
            <person name="Lindquist E.A."/>
            <person name="Lucas S."/>
            <person name="Salamov A.A."/>
            <person name="Bradshaw R.E."/>
            <person name="Ciuffetti L."/>
            <person name="Hamelin R.C."/>
            <person name="Kema G.H.J."/>
            <person name="Lawrence C."/>
            <person name="Scott J.A."/>
            <person name="Spatafora J.W."/>
            <person name="Turgeon B.G."/>
            <person name="de Wit P.J.G.M."/>
            <person name="Zhong S."/>
            <person name="Goodwin S.B."/>
            <person name="Grigoriev I.V."/>
        </authorList>
    </citation>
    <scope>NUCLEOTIDE SEQUENCE [LARGE SCALE GENOMIC DNA]</scope>
    <source>
        <strain evidence="2">NZE10 / CBS 128990</strain>
    </source>
</reference>
<name>N1PJG9_DOTSN</name>
<gene>
    <name evidence="1" type="ORF">DOTSEDRAFT_45822</name>
</gene>
<evidence type="ECO:0000313" key="2">
    <source>
        <dbReference type="Proteomes" id="UP000016933"/>
    </source>
</evidence>
<dbReference type="Proteomes" id="UP000016933">
    <property type="component" value="Unassembled WGS sequence"/>
</dbReference>
<evidence type="ECO:0000313" key="1">
    <source>
        <dbReference type="EMBL" id="EME42259.1"/>
    </source>
</evidence>
<dbReference type="AlphaFoldDB" id="N1PJG9"/>